<evidence type="ECO:0000313" key="1">
    <source>
        <dbReference type="EMBL" id="SCL25174.1"/>
    </source>
</evidence>
<dbReference type="RefSeq" id="WP_091641908.1">
    <property type="nucleotide sequence ID" value="NZ_FMHW01000002.1"/>
</dbReference>
<dbReference type="Pfam" id="PF19941">
    <property type="entry name" value="DUF6403"/>
    <property type="match status" value="1"/>
</dbReference>
<organism evidence="1 2">
    <name type="scientific">Micromonospora pallida</name>
    <dbReference type="NCBI Taxonomy" id="145854"/>
    <lineage>
        <taxon>Bacteria</taxon>
        <taxon>Bacillati</taxon>
        <taxon>Actinomycetota</taxon>
        <taxon>Actinomycetes</taxon>
        <taxon>Micromonosporales</taxon>
        <taxon>Micromonosporaceae</taxon>
        <taxon>Micromonospora</taxon>
    </lineage>
</organism>
<sequence>MWLIWLGGGVLLVAAGAATTLVPRWRTRQQERRIAWSAARAAIDSAAVSRDAAPRRVAEAERLMSQAELVAADHGGVDAARLAARYAQQADRLWRAGHDD</sequence>
<keyword evidence="2" id="KW-1185">Reference proteome</keyword>
<dbReference type="EMBL" id="FMHW01000002">
    <property type="protein sequence ID" value="SCL25174.1"/>
    <property type="molecule type" value="Genomic_DNA"/>
</dbReference>
<accession>A0A1C6S6R1</accession>
<reference evidence="2" key="1">
    <citation type="submission" date="2016-06" db="EMBL/GenBank/DDBJ databases">
        <authorList>
            <person name="Varghese N."/>
            <person name="Submissions Spin"/>
        </authorList>
    </citation>
    <scope>NUCLEOTIDE SEQUENCE [LARGE SCALE GENOMIC DNA]</scope>
    <source>
        <strain evidence="2">DSM 43817</strain>
    </source>
</reference>
<proteinExistence type="predicted"/>
<dbReference type="InterPro" id="IPR045645">
    <property type="entry name" value="DUF6403"/>
</dbReference>
<dbReference type="Proteomes" id="UP000198959">
    <property type="component" value="Unassembled WGS sequence"/>
</dbReference>
<dbReference type="STRING" id="145854.GA0074692_1909"/>
<evidence type="ECO:0000313" key="2">
    <source>
        <dbReference type="Proteomes" id="UP000198959"/>
    </source>
</evidence>
<dbReference type="AlphaFoldDB" id="A0A1C6S6R1"/>
<gene>
    <name evidence="1" type="ORF">GA0074692_1909</name>
</gene>
<name>A0A1C6S6R1_9ACTN</name>
<protein>
    <submittedName>
        <fullName evidence="1">Uncharacterized protein</fullName>
    </submittedName>
</protein>